<evidence type="ECO:0000256" key="5">
    <source>
        <dbReference type="ARBA" id="ARBA00023163"/>
    </source>
</evidence>
<evidence type="ECO:0000256" key="6">
    <source>
        <dbReference type="ARBA" id="ARBA00023242"/>
    </source>
</evidence>
<comment type="subcellular location">
    <subcellularLocation>
        <location evidence="1 7">Nucleus</location>
    </subcellularLocation>
</comment>
<keyword evidence="3 7" id="KW-0238">DNA-binding</keyword>
<reference evidence="10 11" key="1">
    <citation type="submission" date="2024-02" db="EMBL/GenBank/DDBJ databases">
        <authorList>
            <person name="Daric V."/>
            <person name="Darras S."/>
        </authorList>
    </citation>
    <scope>NUCLEOTIDE SEQUENCE [LARGE SCALE GENOMIC DNA]</scope>
</reference>
<proteinExistence type="predicted"/>
<dbReference type="SMART" id="SM00339">
    <property type="entry name" value="FH"/>
    <property type="match status" value="1"/>
</dbReference>
<accession>A0ABP0F1S4</accession>
<keyword evidence="4" id="KW-0010">Activator</keyword>
<evidence type="ECO:0000256" key="8">
    <source>
        <dbReference type="SAM" id="MobiDB-lite"/>
    </source>
</evidence>
<protein>
    <recommendedName>
        <fullName evidence="9">Fork-head domain-containing protein</fullName>
    </recommendedName>
</protein>
<dbReference type="PROSITE" id="PS00657">
    <property type="entry name" value="FORK_HEAD_1"/>
    <property type="match status" value="1"/>
</dbReference>
<dbReference type="EMBL" id="CAWYQH010000002">
    <property type="protein sequence ID" value="CAK8673381.1"/>
    <property type="molecule type" value="Genomic_DNA"/>
</dbReference>
<evidence type="ECO:0000256" key="7">
    <source>
        <dbReference type="PROSITE-ProRule" id="PRU00089"/>
    </source>
</evidence>
<dbReference type="PROSITE" id="PS50039">
    <property type="entry name" value="FORK_HEAD_3"/>
    <property type="match status" value="1"/>
</dbReference>
<name>A0ABP0F1S4_CLALP</name>
<dbReference type="SUPFAM" id="SSF46785">
    <property type="entry name" value="Winged helix' DNA-binding domain"/>
    <property type="match status" value="1"/>
</dbReference>
<evidence type="ECO:0000256" key="4">
    <source>
        <dbReference type="ARBA" id="ARBA00023159"/>
    </source>
</evidence>
<evidence type="ECO:0000256" key="2">
    <source>
        <dbReference type="ARBA" id="ARBA00023015"/>
    </source>
</evidence>
<evidence type="ECO:0000313" key="11">
    <source>
        <dbReference type="Proteomes" id="UP001642483"/>
    </source>
</evidence>
<dbReference type="Gene3D" id="1.10.10.10">
    <property type="entry name" value="Winged helix-like DNA-binding domain superfamily/Winged helix DNA-binding domain"/>
    <property type="match status" value="1"/>
</dbReference>
<feature type="compositionally biased region" description="Low complexity" evidence="8">
    <location>
        <begin position="313"/>
        <end position="326"/>
    </location>
</feature>
<dbReference type="PANTHER" id="PTHR47316:SF1">
    <property type="entry name" value="FORKHEAD BOX PROTEIN H1"/>
    <property type="match status" value="1"/>
</dbReference>
<gene>
    <name evidence="10" type="ORF">CVLEPA_LOCUS3176</name>
</gene>
<dbReference type="InterPro" id="IPR047511">
    <property type="entry name" value="FH_FOXH1"/>
</dbReference>
<dbReference type="PANTHER" id="PTHR47316">
    <property type="entry name" value="FORKHEAD BOX PROTEIN H1"/>
    <property type="match status" value="1"/>
</dbReference>
<evidence type="ECO:0000259" key="9">
    <source>
        <dbReference type="PROSITE" id="PS50039"/>
    </source>
</evidence>
<organism evidence="10 11">
    <name type="scientific">Clavelina lepadiformis</name>
    <name type="common">Light-bulb sea squirt</name>
    <name type="synonym">Ascidia lepadiformis</name>
    <dbReference type="NCBI Taxonomy" id="159417"/>
    <lineage>
        <taxon>Eukaryota</taxon>
        <taxon>Metazoa</taxon>
        <taxon>Chordata</taxon>
        <taxon>Tunicata</taxon>
        <taxon>Ascidiacea</taxon>
        <taxon>Aplousobranchia</taxon>
        <taxon>Clavelinidae</taxon>
        <taxon>Clavelina</taxon>
    </lineage>
</organism>
<dbReference type="InterPro" id="IPR036390">
    <property type="entry name" value="WH_DNA-bd_sf"/>
</dbReference>
<feature type="compositionally biased region" description="Basic and acidic residues" evidence="8">
    <location>
        <begin position="393"/>
        <end position="415"/>
    </location>
</feature>
<comment type="caution">
    <text evidence="10">The sequence shown here is derived from an EMBL/GenBank/DDBJ whole genome shotgun (WGS) entry which is preliminary data.</text>
</comment>
<dbReference type="InterPro" id="IPR018122">
    <property type="entry name" value="TF_fork_head_CS_1"/>
</dbReference>
<dbReference type="InterPro" id="IPR030456">
    <property type="entry name" value="TF_fork_head_CS_2"/>
</dbReference>
<feature type="domain" description="Fork-head" evidence="9">
    <location>
        <begin position="87"/>
        <end position="179"/>
    </location>
</feature>
<feature type="DNA-binding region" description="Fork-head" evidence="7">
    <location>
        <begin position="87"/>
        <end position="179"/>
    </location>
</feature>
<dbReference type="CDD" id="cd20022">
    <property type="entry name" value="FH_FOXH"/>
    <property type="match status" value="1"/>
</dbReference>
<feature type="compositionally biased region" description="Polar residues" evidence="8">
    <location>
        <begin position="284"/>
        <end position="301"/>
    </location>
</feature>
<feature type="region of interest" description="Disordered" evidence="8">
    <location>
        <begin position="284"/>
        <end position="429"/>
    </location>
</feature>
<evidence type="ECO:0000256" key="1">
    <source>
        <dbReference type="ARBA" id="ARBA00004123"/>
    </source>
</evidence>
<dbReference type="InterPro" id="IPR052327">
    <property type="entry name" value="Activin_resp_transcr_regulator"/>
</dbReference>
<dbReference type="InterPro" id="IPR001766">
    <property type="entry name" value="Fork_head_dom"/>
</dbReference>
<evidence type="ECO:0000256" key="3">
    <source>
        <dbReference type="ARBA" id="ARBA00023125"/>
    </source>
</evidence>
<dbReference type="Proteomes" id="UP001642483">
    <property type="component" value="Unassembled WGS sequence"/>
</dbReference>
<sequence>MNDSRHFPKAGLAAMTSYPENWKAFQQVAPNPNLQTNMMQVPVEGARAFGVDSSPNSDRYPIEETINKCTKMTKKKIADKKYRRYEKPPYSYVGLIALAIRSSSTKMLKLSEILTRISAMFPFFKGEYQGWRDSVRHNLSQNKCFKKVLPDPSRPHSKGNYWTVDLNLIPPEKLKRQNTSVSRNVAPGYSYAKDLTSIFDLETGQLKVPASVGKQHGFHAENSDQIKEIHSSWYPTVPSQAVKNATASGQHYNVKYNEVNDNLPQTTNNDHTQLSDEDAICSNKVSSSTDVQQDNTILQTDAKSKEDSEISDNESLASSESSVPTDSSDEDSEHRTMAVKQSRSPEASTKKVVKRKRRYRSKREKSKFTKIGKSTSAFEKEPSVRSCSTSKPEFLDHKTAEKSNQKKDERKKPIPRDLVPPNQKPFGDKHVTEKTLQNDLKKSVFWSNIDQTVGPEGPPNITWASADSLEAVKPYFESESTTNADNWSTLQTNHQSMVRATDHGYGGCQENGRSYTTKTIDVIEDQSEFLTEQASILHGRQDVPNRTFNNHLINAEGSTENGGSWVIPEANPIINGPLMPYRFNDMRQWENNILPPSYNGPLLNSQPFHHPNSAFSSVPLRYDNSGVCRAASNNMNAPVNFNNAFDPFTTSNM</sequence>
<dbReference type="InterPro" id="IPR036388">
    <property type="entry name" value="WH-like_DNA-bd_sf"/>
</dbReference>
<dbReference type="PRINTS" id="PR00053">
    <property type="entry name" value="FORKHEAD"/>
</dbReference>
<feature type="compositionally biased region" description="Basic residues" evidence="8">
    <location>
        <begin position="351"/>
        <end position="370"/>
    </location>
</feature>
<keyword evidence="11" id="KW-1185">Reference proteome</keyword>
<keyword evidence="2" id="KW-0805">Transcription regulation</keyword>
<dbReference type="PROSITE" id="PS00658">
    <property type="entry name" value="FORK_HEAD_2"/>
    <property type="match status" value="1"/>
</dbReference>
<keyword evidence="6 7" id="KW-0539">Nucleus</keyword>
<dbReference type="Pfam" id="PF00250">
    <property type="entry name" value="Forkhead"/>
    <property type="match status" value="1"/>
</dbReference>
<keyword evidence="5" id="KW-0804">Transcription</keyword>
<evidence type="ECO:0000313" key="10">
    <source>
        <dbReference type="EMBL" id="CAK8673381.1"/>
    </source>
</evidence>